<feature type="region of interest" description="Disordered" evidence="1">
    <location>
        <begin position="1"/>
        <end position="42"/>
    </location>
</feature>
<dbReference type="EMBL" id="JBGBPQ010000021">
    <property type="protein sequence ID" value="KAL1503812.1"/>
    <property type="molecule type" value="Genomic_DNA"/>
</dbReference>
<dbReference type="Proteomes" id="UP001515480">
    <property type="component" value="Unassembled WGS sequence"/>
</dbReference>
<dbReference type="AlphaFoldDB" id="A0AB34IP18"/>
<evidence type="ECO:0000313" key="2">
    <source>
        <dbReference type="EMBL" id="KAL1503812.1"/>
    </source>
</evidence>
<reference evidence="2 3" key="1">
    <citation type="journal article" date="2024" name="Science">
        <title>Giant polyketide synthase enzymes in the biosynthesis of giant marine polyether toxins.</title>
        <authorList>
            <person name="Fallon T.R."/>
            <person name="Shende V.V."/>
            <person name="Wierzbicki I.H."/>
            <person name="Pendleton A.L."/>
            <person name="Watervoot N.F."/>
            <person name="Auber R.P."/>
            <person name="Gonzalez D.J."/>
            <person name="Wisecaver J.H."/>
            <person name="Moore B.S."/>
        </authorList>
    </citation>
    <scope>NUCLEOTIDE SEQUENCE [LARGE SCALE GENOMIC DNA]</scope>
    <source>
        <strain evidence="2 3">12B1</strain>
    </source>
</reference>
<gene>
    <name evidence="2" type="ORF">AB1Y20_012279</name>
</gene>
<feature type="compositionally biased region" description="Polar residues" evidence="1">
    <location>
        <begin position="75"/>
        <end position="85"/>
    </location>
</feature>
<comment type="caution">
    <text evidence="2">The sequence shown here is derived from an EMBL/GenBank/DDBJ whole genome shotgun (WGS) entry which is preliminary data.</text>
</comment>
<name>A0AB34IP18_PRYPA</name>
<evidence type="ECO:0000256" key="1">
    <source>
        <dbReference type="SAM" id="MobiDB-lite"/>
    </source>
</evidence>
<feature type="region of interest" description="Disordered" evidence="1">
    <location>
        <begin position="75"/>
        <end position="97"/>
    </location>
</feature>
<feature type="compositionally biased region" description="Basic and acidic residues" evidence="1">
    <location>
        <begin position="11"/>
        <end position="30"/>
    </location>
</feature>
<accession>A0AB34IP18</accession>
<sequence length="226" mass="24228">MLKSKQPGHADNTEEHLRLEPLAIEDDRSEPSSSVDAAPGEQEELALYALDTAYGGHLPDAKRLKTLHSEWSATQRYRSAPSSSAGAKMASPGERQQPAPHALDAVALTALNLAAECELDAVDLRQKAAQYKQAARRQLARCELAAGAVRQLAQHKPPAAALRGLAARALAARKLAVWHELTARALGEQVAQNELVAGAMRQLVAENESADAKLLSLSDINEGQLR</sequence>
<proteinExistence type="predicted"/>
<evidence type="ECO:0000313" key="3">
    <source>
        <dbReference type="Proteomes" id="UP001515480"/>
    </source>
</evidence>
<organism evidence="2 3">
    <name type="scientific">Prymnesium parvum</name>
    <name type="common">Toxic golden alga</name>
    <dbReference type="NCBI Taxonomy" id="97485"/>
    <lineage>
        <taxon>Eukaryota</taxon>
        <taxon>Haptista</taxon>
        <taxon>Haptophyta</taxon>
        <taxon>Prymnesiophyceae</taxon>
        <taxon>Prymnesiales</taxon>
        <taxon>Prymnesiaceae</taxon>
        <taxon>Prymnesium</taxon>
    </lineage>
</organism>
<protein>
    <submittedName>
        <fullName evidence="2">Uncharacterized protein</fullName>
    </submittedName>
</protein>
<keyword evidence="3" id="KW-1185">Reference proteome</keyword>